<protein>
    <submittedName>
        <fullName evidence="1">Uncharacterized protein</fullName>
    </submittedName>
</protein>
<dbReference type="AlphaFoldDB" id="A0A0K2V106"/>
<accession>A0A0K2V106</accession>
<evidence type="ECO:0000313" key="1">
    <source>
        <dbReference type="EMBL" id="CDW43822.1"/>
    </source>
</evidence>
<dbReference type="EMBL" id="HACA01026461">
    <property type="protein sequence ID" value="CDW43822.1"/>
    <property type="molecule type" value="Transcribed_RNA"/>
</dbReference>
<name>A0A0K2V106_LEPSM</name>
<proteinExistence type="predicted"/>
<sequence length="22" mass="2502">MGVFFYIPNIQMLAPQLTITGF</sequence>
<organism evidence="1">
    <name type="scientific">Lepeophtheirus salmonis</name>
    <name type="common">Salmon louse</name>
    <name type="synonym">Caligus salmonis</name>
    <dbReference type="NCBI Taxonomy" id="72036"/>
    <lineage>
        <taxon>Eukaryota</taxon>
        <taxon>Metazoa</taxon>
        <taxon>Ecdysozoa</taxon>
        <taxon>Arthropoda</taxon>
        <taxon>Crustacea</taxon>
        <taxon>Multicrustacea</taxon>
        <taxon>Hexanauplia</taxon>
        <taxon>Copepoda</taxon>
        <taxon>Siphonostomatoida</taxon>
        <taxon>Caligidae</taxon>
        <taxon>Lepeophtheirus</taxon>
    </lineage>
</organism>
<reference evidence="1" key="1">
    <citation type="submission" date="2014-05" db="EMBL/GenBank/DDBJ databases">
        <authorList>
            <person name="Chronopoulou M."/>
        </authorList>
    </citation>
    <scope>NUCLEOTIDE SEQUENCE</scope>
    <source>
        <tissue evidence="1">Whole organism</tissue>
    </source>
</reference>